<reference evidence="12" key="1">
    <citation type="submission" date="2021-07" db="EMBL/GenBank/DDBJ databases">
        <title>Shewanella sp. YLB-07 whole genome sequence.</title>
        <authorList>
            <person name="Yu L."/>
        </authorList>
    </citation>
    <scope>NUCLEOTIDE SEQUENCE</scope>
    <source>
        <strain evidence="12">YLB-08</strain>
    </source>
</reference>
<dbReference type="PANTHER" id="PTHR34982">
    <property type="entry name" value="YOP PROTEINS TRANSLOCATION PROTEIN L"/>
    <property type="match status" value="1"/>
</dbReference>
<dbReference type="RefSeq" id="WP_142874334.1">
    <property type="nucleotide sequence ID" value="NZ_CP045503.2"/>
</dbReference>
<name>A0ABX6V8M6_9GAMM</name>
<accession>A0ABX6V8M6</accession>
<keyword evidence="5" id="KW-0813">Transport</keyword>
<feature type="compositionally biased region" description="Basic and acidic residues" evidence="10">
    <location>
        <begin position="1"/>
        <end position="13"/>
    </location>
</feature>
<evidence type="ECO:0000256" key="5">
    <source>
        <dbReference type="ARBA" id="ARBA00022448"/>
    </source>
</evidence>
<evidence type="ECO:0000256" key="6">
    <source>
        <dbReference type="ARBA" id="ARBA00022490"/>
    </source>
</evidence>
<feature type="region of interest" description="Disordered" evidence="10">
    <location>
        <begin position="1"/>
        <end position="31"/>
    </location>
</feature>
<dbReference type="NCBIfam" id="NF004267">
    <property type="entry name" value="PRK05687.1-3"/>
    <property type="match status" value="1"/>
</dbReference>
<evidence type="ECO:0000256" key="7">
    <source>
        <dbReference type="ARBA" id="ARBA00022795"/>
    </source>
</evidence>
<keyword evidence="13" id="KW-1185">Reference proteome</keyword>
<dbReference type="PANTHER" id="PTHR34982:SF1">
    <property type="entry name" value="FLAGELLAR ASSEMBLY PROTEIN FLIH"/>
    <property type="match status" value="1"/>
</dbReference>
<evidence type="ECO:0000313" key="12">
    <source>
        <dbReference type="EMBL" id="QPG58714.1"/>
    </source>
</evidence>
<gene>
    <name evidence="12" type="primary">fliH</name>
    <name evidence="12" type="ORF">FM038_015795</name>
</gene>
<feature type="compositionally biased region" description="Polar residues" evidence="10">
    <location>
        <begin position="302"/>
        <end position="322"/>
    </location>
</feature>
<comment type="subcellular location">
    <subcellularLocation>
        <location evidence="2">Cytoplasm</location>
    </subcellularLocation>
</comment>
<protein>
    <recommendedName>
        <fullName evidence="4">Flagellar assembly protein FliH</fullName>
    </recommendedName>
</protein>
<keyword evidence="6" id="KW-0963">Cytoplasm</keyword>
<proteinExistence type="inferred from homology"/>
<dbReference type="PRINTS" id="PR01003">
    <property type="entry name" value="FLGFLIH"/>
</dbReference>
<dbReference type="Pfam" id="PF02108">
    <property type="entry name" value="FliH"/>
    <property type="match status" value="1"/>
</dbReference>
<evidence type="ECO:0000256" key="3">
    <source>
        <dbReference type="ARBA" id="ARBA00006602"/>
    </source>
</evidence>
<evidence type="ECO:0000256" key="10">
    <source>
        <dbReference type="SAM" id="MobiDB-lite"/>
    </source>
</evidence>
<dbReference type="InterPro" id="IPR018035">
    <property type="entry name" value="Flagellar_FliH/T3SS_HrpE"/>
</dbReference>
<comment type="similarity">
    <text evidence="3">Belongs to the FliH family.</text>
</comment>
<comment type="function">
    <text evidence="1">Needed for flagellar regrowth and assembly.</text>
</comment>
<feature type="compositionally biased region" description="Polar residues" evidence="10">
    <location>
        <begin position="258"/>
        <end position="278"/>
    </location>
</feature>
<keyword evidence="7" id="KW-1005">Bacterial flagellum biogenesis</keyword>
<organism evidence="12 13">
    <name type="scientific">Shewanella eurypsychrophilus</name>
    <dbReference type="NCBI Taxonomy" id="2593656"/>
    <lineage>
        <taxon>Bacteria</taxon>
        <taxon>Pseudomonadati</taxon>
        <taxon>Pseudomonadota</taxon>
        <taxon>Gammaproteobacteria</taxon>
        <taxon>Alteromonadales</taxon>
        <taxon>Shewanellaceae</taxon>
        <taxon>Shewanella</taxon>
    </lineage>
</organism>
<keyword evidence="8" id="KW-0653">Protein transport</keyword>
<evidence type="ECO:0000256" key="8">
    <source>
        <dbReference type="ARBA" id="ARBA00022927"/>
    </source>
</evidence>
<feature type="domain" description="Flagellar assembly protein FliH/Type III secretion system HrpE" evidence="11">
    <location>
        <begin position="121"/>
        <end position="246"/>
    </location>
</feature>
<evidence type="ECO:0000256" key="9">
    <source>
        <dbReference type="ARBA" id="ARBA00023225"/>
    </source>
</evidence>
<sequence length="331" mass="37031">MKPDSQDKDKIDPGIEPEFTSWQIPDITQADPEQVSNLFGRRSIAKLNVEETQSYLPPTLAEIEAIREQAEQEGLEQGKDQGYKSGLESGRLEGLKQGHEEGTKQGLEQGYVEGLEQAKNLLEKFESILTQFEKPLELLDTEIEQELVALTIKLTRAVVGHEIKTHPEHILAALRQGVDSLPIKEQGVSIRLHPDDFLLVQELYSVNQLEKNQWQLESDPSLSAGDCIINSQRSSVDMRLEQRLTSVLETMSHHLSHLNQTHEQQAQALPSYNRSEISTKPIEDVDEPSSSEPEKPLPSEADNANSETGHSYDVQPSGQVDEQGTEDEQSP</sequence>
<dbReference type="InterPro" id="IPR000563">
    <property type="entry name" value="Flag_FliH"/>
</dbReference>
<keyword evidence="9" id="KW-1006">Bacterial flagellum protein export</keyword>
<dbReference type="NCBIfam" id="NF004270">
    <property type="entry name" value="PRK05687.2-1"/>
    <property type="match status" value="1"/>
</dbReference>
<feature type="region of interest" description="Disordered" evidence="10">
    <location>
        <begin position="258"/>
        <end position="331"/>
    </location>
</feature>
<evidence type="ECO:0000256" key="1">
    <source>
        <dbReference type="ARBA" id="ARBA00003041"/>
    </source>
</evidence>
<keyword evidence="12" id="KW-0282">Flagellum</keyword>
<keyword evidence="12" id="KW-0969">Cilium</keyword>
<dbReference type="Proteomes" id="UP000316416">
    <property type="component" value="Chromosome"/>
</dbReference>
<dbReference type="EMBL" id="CP045503">
    <property type="protein sequence ID" value="QPG58714.1"/>
    <property type="molecule type" value="Genomic_DNA"/>
</dbReference>
<evidence type="ECO:0000259" key="11">
    <source>
        <dbReference type="Pfam" id="PF02108"/>
    </source>
</evidence>
<keyword evidence="12" id="KW-0966">Cell projection</keyword>
<evidence type="ECO:0000256" key="4">
    <source>
        <dbReference type="ARBA" id="ARBA00016507"/>
    </source>
</evidence>
<dbReference type="InterPro" id="IPR051472">
    <property type="entry name" value="T3SS_Stator/FliH"/>
</dbReference>
<evidence type="ECO:0000313" key="13">
    <source>
        <dbReference type="Proteomes" id="UP000316416"/>
    </source>
</evidence>
<evidence type="ECO:0000256" key="2">
    <source>
        <dbReference type="ARBA" id="ARBA00004496"/>
    </source>
</evidence>